<feature type="compositionally biased region" description="Acidic residues" evidence="3">
    <location>
        <begin position="103"/>
        <end position="112"/>
    </location>
</feature>
<dbReference type="InterPro" id="IPR041178">
    <property type="entry name" value="RPA43_OB"/>
</dbReference>
<dbReference type="AlphaFoldDB" id="A0A6A6JUM9"/>
<keyword evidence="2" id="KW-0804">Transcription</keyword>
<dbReference type="OrthoDB" id="10250504at2759"/>
<dbReference type="RefSeq" id="XP_033657342.1">
    <property type="nucleotide sequence ID" value="XM_033797781.1"/>
</dbReference>
<dbReference type="Pfam" id="PF17875">
    <property type="entry name" value="RPA43_OB"/>
    <property type="match status" value="1"/>
</dbReference>
<feature type="compositionally biased region" description="Low complexity" evidence="3">
    <location>
        <begin position="266"/>
        <end position="277"/>
    </location>
</feature>
<sequence>MAPISDSDADSLFRLERISQWISLPPASLSNPLPALCASFFSPLLLTYYPPAGGIVLAWQDIELSDEPPTPQPQHPKPSASRKTSQRASKRAAADAESGISESEGEDGEEEQEKPLLLKVVDEYSAPFVWATATLLVFRPRKNAWVEAHLTTQTATHITLSYLNAFSISVLRNHMPRDWSWCDSSAGGAFSMTGGQGSGVGGEGYWMDKEGRPVERAIRLRIRDWDARFEAKGGRGFLRIEGSLLEEAEERDAGERWEGERRTAKAKSALKASTSRAGAQEGGRANAEAMEAD</sequence>
<dbReference type="Gene3D" id="3.30.1490.120">
    <property type="entry name" value="RNA polymerase Rpb7-like, N-terminal domain"/>
    <property type="match status" value="1"/>
</dbReference>
<evidence type="ECO:0000256" key="2">
    <source>
        <dbReference type="ARBA" id="ARBA00023163"/>
    </source>
</evidence>
<proteinExistence type="predicted"/>
<gene>
    <name evidence="5" type="ORF">EI97DRAFT_430817</name>
</gene>
<dbReference type="GeneID" id="54550956"/>
<reference evidence="5" key="1">
    <citation type="journal article" date="2020" name="Stud. Mycol.">
        <title>101 Dothideomycetes genomes: a test case for predicting lifestyles and emergence of pathogens.</title>
        <authorList>
            <person name="Haridas S."/>
            <person name="Albert R."/>
            <person name="Binder M."/>
            <person name="Bloem J."/>
            <person name="Labutti K."/>
            <person name="Salamov A."/>
            <person name="Andreopoulos B."/>
            <person name="Baker S."/>
            <person name="Barry K."/>
            <person name="Bills G."/>
            <person name="Bluhm B."/>
            <person name="Cannon C."/>
            <person name="Castanera R."/>
            <person name="Culley D."/>
            <person name="Daum C."/>
            <person name="Ezra D."/>
            <person name="Gonzalez J."/>
            <person name="Henrissat B."/>
            <person name="Kuo A."/>
            <person name="Liang C."/>
            <person name="Lipzen A."/>
            <person name="Lutzoni F."/>
            <person name="Magnuson J."/>
            <person name="Mondo S."/>
            <person name="Nolan M."/>
            <person name="Ohm R."/>
            <person name="Pangilinan J."/>
            <person name="Park H.-J."/>
            <person name="Ramirez L."/>
            <person name="Alfaro M."/>
            <person name="Sun H."/>
            <person name="Tritt A."/>
            <person name="Yoshinaga Y."/>
            <person name="Zwiers L.-H."/>
            <person name="Turgeon B."/>
            <person name="Goodwin S."/>
            <person name="Spatafora J."/>
            <person name="Crous P."/>
            <person name="Grigoriev I."/>
        </authorList>
    </citation>
    <scope>NUCLEOTIDE SEQUENCE</scope>
    <source>
        <strain evidence="5">CBS 379.55</strain>
    </source>
</reference>
<feature type="compositionally biased region" description="Basic and acidic residues" evidence="3">
    <location>
        <begin position="251"/>
        <end position="263"/>
    </location>
</feature>
<keyword evidence="6" id="KW-1185">Reference proteome</keyword>
<dbReference type="GO" id="GO:0000428">
    <property type="term" value="C:DNA-directed RNA polymerase complex"/>
    <property type="evidence" value="ECO:0007669"/>
    <property type="project" value="UniProtKB-KW"/>
</dbReference>
<protein>
    <recommendedName>
        <fullName evidence="4">RPA43 OB domain-containing protein</fullName>
    </recommendedName>
</protein>
<evidence type="ECO:0000313" key="6">
    <source>
        <dbReference type="Proteomes" id="UP000800097"/>
    </source>
</evidence>
<dbReference type="EMBL" id="ML986486">
    <property type="protein sequence ID" value="KAF2279803.1"/>
    <property type="molecule type" value="Genomic_DNA"/>
</dbReference>
<name>A0A6A6JUM9_WESOR</name>
<evidence type="ECO:0000256" key="1">
    <source>
        <dbReference type="ARBA" id="ARBA00022478"/>
    </source>
</evidence>
<evidence type="ECO:0000313" key="5">
    <source>
        <dbReference type="EMBL" id="KAF2279803.1"/>
    </source>
</evidence>
<evidence type="ECO:0000259" key="4">
    <source>
        <dbReference type="Pfam" id="PF17875"/>
    </source>
</evidence>
<dbReference type="Gene3D" id="2.40.50.1060">
    <property type="match status" value="1"/>
</dbReference>
<keyword evidence="1" id="KW-0240">DNA-directed RNA polymerase</keyword>
<evidence type="ECO:0000256" key="3">
    <source>
        <dbReference type="SAM" id="MobiDB-lite"/>
    </source>
</evidence>
<accession>A0A6A6JUM9</accession>
<feature type="domain" description="RPA43 OB" evidence="4">
    <location>
        <begin position="140"/>
        <end position="245"/>
    </location>
</feature>
<organism evidence="5 6">
    <name type="scientific">Westerdykella ornata</name>
    <dbReference type="NCBI Taxonomy" id="318751"/>
    <lineage>
        <taxon>Eukaryota</taxon>
        <taxon>Fungi</taxon>
        <taxon>Dikarya</taxon>
        <taxon>Ascomycota</taxon>
        <taxon>Pezizomycotina</taxon>
        <taxon>Dothideomycetes</taxon>
        <taxon>Pleosporomycetidae</taxon>
        <taxon>Pleosporales</taxon>
        <taxon>Sporormiaceae</taxon>
        <taxon>Westerdykella</taxon>
    </lineage>
</organism>
<dbReference type="InterPro" id="IPR036898">
    <property type="entry name" value="RNA_pol_Rpb7-like_N_sf"/>
</dbReference>
<feature type="region of interest" description="Disordered" evidence="3">
    <location>
        <begin position="66"/>
        <end position="113"/>
    </location>
</feature>
<feature type="region of interest" description="Disordered" evidence="3">
    <location>
        <begin position="249"/>
        <end position="293"/>
    </location>
</feature>
<dbReference type="Proteomes" id="UP000800097">
    <property type="component" value="Unassembled WGS sequence"/>
</dbReference>